<feature type="region of interest" description="Disordered" evidence="1">
    <location>
        <begin position="476"/>
        <end position="501"/>
    </location>
</feature>
<dbReference type="Proteomes" id="UP001583177">
    <property type="component" value="Unassembled WGS sequence"/>
</dbReference>
<reference evidence="2 3" key="1">
    <citation type="journal article" date="2024" name="IMA Fungus">
        <title>IMA Genome - F19 : A genome assembly and annotation guide to empower mycologists, including annotated draft genome sequences of Ceratocystis pirilliformis, Diaporthe australafricana, Fusarium ophioides, Paecilomyces lecythidis, and Sporothrix stenoceras.</title>
        <authorList>
            <person name="Aylward J."/>
            <person name="Wilson A.M."/>
            <person name="Visagie C.M."/>
            <person name="Spraker J."/>
            <person name="Barnes I."/>
            <person name="Buitendag C."/>
            <person name="Ceriani C."/>
            <person name="Del Mar Angel L."/>
            <person name="du Plessis D."/>
            <person name="Fuchs T."/>
            <person name="Gasser K."/>
            <person name="Kramer D."/>
            <person name="Li W."/>
            <person name="Munsamy K."/>
            <person name="Piso A."/>
            <person name="Price J.L."/>
            <person name="Sonnekus B."/>
            <person name="Thomas C."/>
            <person name="van der Nest A."/>
            <person name="van Dijk A."/>
            <person name="van Heerden A."/>
            <person name="van Vuuren N."/>
            <person name="Yilmaz N."/>
            <person name="Duong T.A."/>
            <person name="van der Merwe N.A."/>
            <person name="Wingfield M.J."/>
            <person name="Wingfield B.D."/>
        </authorList>
    </citation>
    <scope>NUCLEOTIDE SEQUENCE [LARGE SCALE GENOMIC DNA]</scope>
    <source>
        <strain evidence="2 3">CMW 18300</strain>
    </source>
</reference>
<proteinExistence type="predicted"/>
<evidence type="ECO:0000256" key="1">
    <source>
        <dbReference type="SAM" id="MobiDB-lite"/>
    </source>
</evidence>
<name>A0ABR3WYI5_9PEZI</name>
<gene>
    <name evidence="2" type="ORF">Daus18300_005875</name>
</gene>
<protein>
    <submittedName>
        <fullName evidence="2">Uncharacterized protein</fullName>
    </submittedName>
</protein>
<evidence type="ECO:0000313" key="2">
    <source>
        <dbReference type="EMBL" id="KAL1868741.1"/>
    </source>
</evidence>
<evidence type="ECO:0000313" key="3">
    <source>
        <dbReference type="Proteomes" id="UP001583177"/>
    </source>
</evidence>
<comment type="caution">
    <text evidence="2">The sequence shown here is derived from an EMBL/GenBank/DDBJ whole genome shotgun (WGS) entry which is preliminary data.</text>
</comment>
<organism evidence="2 3">
    <name type="scientific">Diaporthe australafricana</name>
    <dbReference type="NCBI Taxonomy" id="127596"/>
    <lineage>
        <taxon>Eukaryota</taxon>
        <taxon>Fungi</taxon>
        <taxon>Dikarya</taxon>
        <taxon>Ascomycota</taxon>
        <taxon>Pezizomycotina</taxon>
        <taxon>Sordariomycetes</taxon>
        <taxon>Sordariomycetidae</taxon>
        <taxon>Diaporthales</taxon>
        <taxon>Diaporthaceae</taxon>
        <taxon>Diaporthe</taxon>
    </lineage>
</organism>
<dbReference type="EMBL" id="JAWRVE010000044">
    <property type="protein sequence ID" value="KAL1868741.1"/>
    <property type="molecule type" value="Genomic_DNA"/>
</dbReference>
<accession>A0ABR3WYI5</accession>
<keyword evidence="3" id="KW-1185">Reference proteome</keyword>
<sequence>MGGNAFASGPEALYTPRMGPSVYNHVKAQCTNALKELGFTRVVTPIEAPEKDNFGDVDILACLEGTTFPLSAQLDASAWDLIEKSMGAVRSYSEGRIGPDKRRIIDSKSLAIPWPAALDSAEDEPAAESGEDVQDLGVEKAVGSEAASGSQYIQVDVRLCDTHQELEWRFFKHNHGDLWNMIGQTIRPFGLTADEIGLYIRIPEIERLDKKKARVFLSSDPSKVLDFLGLSRLNGEWEKPFESVRDLFEYAASSKWFILWPKDQDAEEKTTIGDDAKVSAGKEVQEDLKKLKANDRARMKQRPAFARWVNEFIPACRAEGRFMVSNPEEHTKEDVRDDVRQIAFKTFPGSEAAYNSALADWNKERTRIFVKNKIIKDDVCLPSDIKPFLPSLGGGDGNVDTGTGLPDLEKHWRGVLRSALAKIIVDDDETFEGIVPPRLRNADGVLEVDDVKDWINRNWFDVGRVAWTANCARSRESMERKRKAAEETQEDEATAAATGGE</sequence>